<organism evidence="2 3">
    <name type="scientific">Bacteroides fragilis</name>
    <dbReference type="NCBI Taxonomy" id="817"/>
    <lineage>
        <taxon>Bacteria</taxon>
        <taxon>Pseudomonadati</taxon>
        <taxon>Bacteroidota</taxon>
        <taxon>Bacteroidia</taxon>
        <taxon>Bacteroidales</taxon>
        <taxon>Bacteroidaceae</taxon>
        <taxon>Bacteroides</taxon>
    </lineage>
</organism>
<dbReference type="RefSeq" id="WP_050496883.1">
    <property type="nucleotide sequence ID" value="NZ_CP036553.1"/>
</dbReference>
<sequence>MSALSLRLSFFFPLLLFTLPLHCQRVCLKSDLLLWATTTPNGSLEFSVSRRLTFEAGGAYNAWKFGNGMKLNLYLARPEFRYWFCQRFEGHFLGIHGHYGHFNVGQIPFLSGMKDRIYRGDFYGGGISYGYHWAFGERWGLEAVIGGGYARLDYDKYRCVECAERTGSYRRHYFGPTRTSLSLIYFIR</sequence>
<dbReference type="EMBL" id="JAPUAC010000002">
    <property type="protein sequence ID" value="MCZ2653206.1"/>
    <property type="molecule type" value="Genomic_DNA"/>
</dbReference>
<evidence type="ECO:0000313" key="3">
    <source>
        <dbReference type="Proteomes" id="UP000028294"/>
    </source>
</evidence>
<evidence type="ECO:0000313" key="1">
    <source>
        <dbReference type="EMBL" id="MCZ2653206.1"/>
    </source>
</evidence>
<gene>
    <name evidence="2" type="ORF">IA74_015745</name>
    <name evidence="1" type="ORF">O1422_03400</name>
</gene>
<dbReference type="GeneID" id="99671623"/>
<reference evidence="2 3" key="1">
    <citation type="submission" date="2019-03" db="EMBL/GenBank/DDBJ databases">
        <title>Complete genome assembly of MDR B. fragilis.</title>
        <authorList>
            <person name="Sydenham T.V."/>
            <person name="Hasman H."/>
            <person name="Justesen U.S."/>
        </authorList>
    </citation>
    <scope>NUCLEOTIDE SEQUENCE [LARGE SCALE GENOMIC DNA]</scope>
    <source>
        <strain evidence="2 3">DCMOUH0067B</strain>
    </source>
</reference>
<dbReference type="Pfam" id="PF12099">
    <property type="entry name" value="DUF3575"/>
    <property type="match status" value="1"/>
</dbReference>
<evidence type="ECO:0000313" key="2">
    <source>
        <dbReference type="EMBL" id="QCQ37445.1"/>
    </source>
</evidence>
<name>A0AAP8ZY77_BACFG</name>
<reference evidence="1" key="2">
    <citation type="submission" date="2022-12" db="EMBL/GenBank/DDBJ databases">
        <title>Development of a Multilocus Sequence Typing Scheme for Bacteroides fragilis Based on Whole Genome Sequencing Data and Clinical Application.</title>
        <authorList>
            <person name="Nielsen F.D."/>
            <person name="Justesen U.S."/>
        </authorList>
    </citation>
    <scope>NUCLEOTIDE SEQUENCE</scope>
    <source>
        <strain evidence="1">BF_BC_ODE_DK_2015_2</strain>
    </source>
</reference>
<proteinExistence type="predicted"/>
<dbReference type="AlphaFoldDB" id="A0AAP8ZY77"/>
<dbReference type="InterPro" id="IPR021958">
    <property type="entry name" value="DUF3575"/>
</dbReference>
<dbReference type="Proteomes" id="UP001075704">
    <property type="component" value="Unassembled WGS sequence"/>
</dbReference>
<accession>A0AAP8ZY77</accession>
<dbReference type="EMBL" id="CP036553">
    <property type="protein sequence ID" value="QCQ37445.1"/>
    <property type="molecule type" value="Genomic_DNA"/>
</dbReference>
<protein>
    <submittedName>
        <fullName evidence="2">DUF3575 domain-containing protein</fullName>
    </submittedName>
</protein>
<dbReference type="Proteomes" id="UP000028294">
    <property type="component" value="Chromosome"/>
</dbReference>